<evidence type="ECO:0000313" key="1">
    <source>
        <dbReference type="EMBL" id="KAJ1680410.1"/>
    </source>
</evidence>
<name>A0ACC1HYI2_9FUNG</name>
<reference evidence="1" key="1">
    <citation type="submission" date="2022-06" db="EMBL/GenBank/DDBJ databases">
        <title>Phylogenomic reconstructions and comparative analyses of Kickxellomycotina fungi.</title>
        <authorList>
            <person name="Reynolds N.K."/>
            <person name="Stajich J.E."/>
            <person name="Barry K."/>
            <person name="Grigoriev I.V."/>
            <person name="Crous P."/>
            <person name="Smith M.E."/>
        </authorList>
    </citation>
    <scope>NUCLEOTIDE SEQUENCE</scope>
    <source>
        <strain evidence="1">RSA 2271</strain>
    </source>
</reference>
<comment type="caution">
    <text evidence="1">The sequence shown here is derived from an EMBL/GenBank/DDBJ whole genome shotgun (WGS) entry which is preliminary data.</text>
</comment>
<evidence type="ECO:0000313" key="2">
    <source>
        <dbReference type="Proteomes" id="UP001145114"/>
    </source>
</evidence>
<gene>
    <name evidence="1" type="primary">RPL5</name>
    <name evidence="1" type="ORF">EV182_000065</name>
</gene>
<keyword evidence="2" id="KW-1185">Reference proteome</keyword>
<accession>A0ACC1HYI2</accession>
<protein>
    <submittedName>
        <fullName evidence="1">60S ribosomal protein L5</fullName>
    </submittedName>
</protein>
<keyword evidence="1" id="KW-0687">Ribonucleoprotein</keyword>
<dbReference type="EMBL" id="JAMZIH010000002">
    <property type="protein sequence ID" value="KAJ1680410.1"/>
    <property type="molecule type" value="Genomic_DNA"/>
</dbReference>
<organism evidence="1 2">
    <name type="scientific">Spiromyces aspiralis</name>
    <dbReference type="NCBI Taxonomy" id="68401"/>
    <lineage>
        <taxon>Eukaryota</taxon>
        <taxon>Fungi</taxon>
        <taxon>Fungi incertae sedis</taxon>
        <taxon>Zoopagomycota</taxon>
        <taxon>Kickxellomycotina</taxon>
        <taxon>Kickxellomycetes</taxon>
        <taxon>Kickxellales</taxon>
        <taxon>Kickxellaceae</taxon>
        <taxon>Spiromyces</taxon>
    </lineage>
</organism>
<sequence length="297" mass="33819">MPFVKLVKNKAYFKRYQVKYRRRREGKTDYYARKRLVVQAKNKYNSPKYRLVVRFTNTDVICQVVYAKINGDYVLAAAYSHELPRYGVKVGLTNWAAAYCTGLLVARRVLTKLGLANKYQGIESANGEFYEVEAIEGEPRPFKAFLDVGLKRTTTGARVFAALKGAADGGIYVPHSEKRFPGYDAENGLDAEVLRSYIYGGHVANYMRELQEEDEESYKKQFSRFIAAGVSADDLEEMYANAHKAIRADPSPKKAEKKKPAPGEKVKNYKKQRLNLKQRRNKVAQKKAAFARANDLE</sequence>
<dbReference type="Proteomes" id="UP001145114">
    <property type="component" value="Unassembled WGS sequence"/>
</dbReference>
<keyword evidence="1" id="KW-0689">Ribosomal protein</keyword>
<proteinExistence type="predicted"/>